<keyword evidence="3" id="KW-0378">Hydrolase</keyword>
<dbReference type="EMBL" id="JABANN010000626">
    <property type="protein sequence ID" value="KAF4655724.1"/>
    <property type="molecule type" value="Genomic_DNA"/>
</dbReference>
<dbReference type="Gene3D" id="3.30.200.20">
    <property type="entry name" value="Phosphorylase Kinase, domain 1"/>
    <property type="match status" value="1"/>
</dbReference>
<keyword evidence="6" id="KW-0732">Signal</keyword>
<proteinExistence type="predicted"/>
<dbReference type="Gene3D" id="1.10.150.240">
    <property type="entry name" value="Putative phosphatase, domain 2"/>
    <property type="match status" value="1"/>
</dbReference>
<dbReference type="InterPro" id="IPR041726">
    <property type="entry name" value="ACAD10_11_N"/>
</dbReference>
<gene>
    <name evidence="9" type="primary">ACAD11</name>
    <name evidence="9" type="ORF">FOL46_008135</name>
</gene>
<dbReference type="InterPro" id="IPR036322">
    <property type="entry name" value="WD40_repeat_dom_sf"/>
</dbReference>
<protein>
    <recommendedName>
        <fullName evidence="2">beta-mannosidase</fullName>
        <ecNumber evidence="2">3.2.1.25</ecNumber>
    </recommendedName>
</protein>
<dbReference type="InterPro" id="IPR015943">
    <property type="entry name" value="WD40/YVTN_repeat-like_dom_sf"/>
</dbReference>
<dbReference type="CDD" id="cd05154">
    <property type="entry name" value="ACAD10_11_N-like"/>
    <property type="match status" value="1"/>
</dbReference>
<dbReference type="SMART" id="SM00320">
    <property type="entry name" value="WD40"/>
    <property type="match status" value="5"/>
</dbReference>
<dbReference type="InterPro" id="IPR023214">
    <property type="entry name" value="HAD_sf"/>
</dbReference>
<feature type="signal peptide" evidence="6">
    <location>
        <begin position="1"/>
        <end position="20"/>
    </location>
</feature>
<evidence type="ECO:0000256" key="2">
    <source>
        <dbReference type="ARBA" id="ARBA00012754"/>
    </source>
</evidence>
<reference evidence="9 10" key="1">
    <citation type="submission" date="2020-04" db="EMBL/GenBank/DDBJ databases">
        <title>Perkinsus olseni comparative genomics.</title>
        <authorList>
            <person name="Bogema D.R."/>
        </authorList>
    </citation>
    <scope>NUCLEOTIDE SEQUENCE [LARGE SCALE GENOMIC DNA]</scope>
    <source>
        <strain evidence="9">ATCC PRA-31</strain>
    </source>
</reference>
<dbReference type="InterPro" id="IPR023198">
    <property type="entry name" value="PGP-like_dom2"/>
</dbReference>
<dbReference type="InterPro" id="IPR001680">
    <property type="entry name" value="WD40_rpt"/>
</dbReference>
<dbReference type="Proteomes" id="UP000572268">
    <property type="component" value="Unassembled WGS sequence"/>
</dbReference>
<dbReference type="Pfam" id="PF22666">
    <property type="entry name" value="Glyco_hydro_2_N2"/>
    <property type="match status" value="1"/>
</dbReference>
<feature type="repeat" description="WD" evidence="5">
    <location>
        <begin position="1008"/>
        <end position="1041"/>
    </location>
</feature>
<dbReference type="SUPFAM" id="SSF56112">
    <property type="entry name" value="Protein kinase-like (PK-like)"/>
    <property type="match status" value="1"/>
</dbReference>
<keyword evidence="5" id="KW-0853">WD repeat</keyword>
<dbReference type="InterPro" id="IPR017853">
    <property type="entry name" value="GH"/>
</dbReference>
<dbReference type="SUPFAM" id="SSF50978">
    <property type="entry name" value="WD40 repeat-like"/>
    <property type="match status" value="2"/>
</dbReference>
<dbReference type="Gene3D" id="2.60.40.10">
    <property type="entry name" value="Immunoglobulins"/>
    <property type="match status" value="1"/>
</dbReference>
<evidence type="ECO:0000256" key="1">
    <source>
        <dbReference type="ARBA" id="ARBA00000829"/>
    </source>
</evidence>
<dbReference type="InterPro" id="IPR036156">
    <property type="entry name" value="Beta-gal/glucu_dom_sf"/>
</dbReference>
<comment type="catalytic activity">
    <reaction evidence="1">
        <text>Hydrolysis of terminal, non-reducing beta-D-mannose residues in beta-D-mannosides.</text>
        <dbReference type="EC" id="3.2.1.25"/>
    </reaction>
</comment>
<dbReference type="InterPro" id="IPR036412">
    <property type="entry name" value="HAD-like_sf"/>
</dbReference>
<accession>A0A7J6L950</accession>
<dbReference type="InterPro" id="IPR013783">
    <property type="entry name" value="Ig-like_fold"/>
</dbReference>
<comment type="caution">
    <text evidence="9">The sequence shown here is derived from an EMBL/GenBank/DDBJ whole genome shotgun (WGS) entry which is preliminary data.</text>
</comment>
<dbReference type="GO" id="GO:0004567">
    <property type="term" value="F:beta-mannosidase activity"/>
    <property type="evidence" value="ECO:0007669"/>
    <property type="project" value="UniProtKB-EC"/>
</dbReference>
<feature type="chain" id="PRO_5029446542" description="beta-mannosidase" evidence="6">
    <location>
        <begin position="21"/>
        <end position="2683"/>
    </location>
</feature>
<dbReference type="PANTHER" id="PTHR43730:SF1">
    <property type="entry name" value="BETA-MANNOSIDASE"/>
    <property type="match status" value="1"/>
</dbReference>
<dbReference type="Gene3D" id="2.130.10.10">
    <property type="entry name" value="YVTN repeat-like/Quinoprotein amine dehydrogenase"/>
    <property type="match status" value="2"/>
</dbReference>
<dbReference type="InterPro" id="IPR002575">
    <property type="entry name" value="Aminoglycoside_PTrfase"/>
</dbReference>
<feature type="domain" description="Beta-mannosidase-like galactose-binding" evidence="8">
    <location>
        <begin position="34"/>
        <end position="224"/>
    </location>
</feature>
<evidence type="ECO:0000256" key="6">
    <source>
        <dbReference type="SAM" id="SignalP"/>
    </source>
</evidence>
<dbReference type="PANTHER" id="PTHR43730">
    <property type="entry name" value="BETA-MANNOSIDASE"/>
    <property type="match status" value="1"/>
</dbReference>
<evidence type="ECO:0000259" key="8">
    <source>
        <dbReference type="Pfam" id="PF22666"/>
    </source>
</evidence>
<dbReference type="PROSITE" id="PS50082">
    <property type="entry name" value="WD_REPEATS_2"/>
    <property type="match status" value="1"/>
</dbReference>
<dbReference type="Gene3D" id="3.90.1200.10">
    <property type="match status" value="1"/>
</dbReference>
<dbReference type="SUPFAM" id="SSF56784">
    <property type="entry name" value="HAD-like"/>
    <property type="match status" value="1"/>
</dbReference>
<name>A0A7J6L950_PEROL</name>
<dbReference type="InterPro" id="IPR008979">
    <property type="entry name" value="Galactose-bd-like_sf"/>
</dbReference>
<dbReference type="GO" id="GO:0006516">
    <property type="term" value="P:glycoprotein catabolic process"/>
    <property type="evidence" value="ECO:0007669"/>
    <property type="project" value="TreeGrafter"/>
</dbReference>
<evidence type="ECO:0000313" key="9">
    <source>
        <dbReference type="EMBL" id="KAF4655724.1"/>
    </source>
</evidence>
<dbReference type="InterPro" id="IPR050887">
    <property type="entry name" value="Beta-mannosidase_GH2"/>
</dbReference>
<dbReference type="InterPro" id="IPR011009">
    <property type="entry name" value="Kinase-like_dom_sf"/>
</dbReference>
<dbReference type="Gene3D" id="3.40.50.1000">
    <property type="entry name" value="HAD superfamily/HAD-like"/>
    <property type="match status" value="1"/>
</dbReference>
<dbReference type="InterPro" id="IPR054593">
    <property type="entry name" value="Beta-mannosidase-like_N2"/>
</dbReference>
<keyword evidence="4" id="KW-0326">Glycosidase</keyword>
<dbReference type="SUPFAM" id="SSF55961">
    <property type="entry name" value="Bet v1-like"/>
    <property type="match status" value="1"/>
</dbReference>
<evidence type="ECO:0000259" key="7">
    <source>
        <dbReference type="Pfam" id="PF01636"/>
    </source>
</evidence>
<organism evidence="9 10">
    <name type="scientific">Perkinsus olseni</name>
    <name type="common">Perkinsus atlanticus</name>
    <dbReference type="NCBI Taxonomy" id="32597"/>
    <lineage>
        <taxon>Eukaryota</taxon>
        <taxon>Sar</taxon>
        <taxon>Alveolata</taxon>
        <taxon>Perkinsozoa</taxon>
        <taxon>Perkinsea</taxon>
        <taxon>Perkinsida</taxon>
        <taxon>Perkinsidae</taxon>
        <taxon>Perkinsus</taxon>
    </lineage>
</organism>
<sequence>MERSAAYALILWITCNLAAGDFEWSLSSSSGAQWWLAQYGNSSFEPVRAVVPGQVHLDLWRSRVIPDPYYGYNDTALRYVAEADWLYSVEFAVPPGACDCINVSLPATMVLEGLDTIAEVVVNGRLVVKADNMYRAYSAPMGRGQLLCDRRNKMSILLRSSVKAARERVEAYERQHAADWPKGVPPRSLPPAWKGFDKVQMIRKEPCSFGWDWGPGIATSGIWKDISVVTHERENRGPVIIEGITWETSSTNGDELDESSYEPWMAYLYMSFSLPADTTIHRVNVELLLSDRSGATFYDGFWEKLRISDLLPGKSGINLLVTSGVKPWWPNGYGEQQRYTLAVCAWAADSERACVPKRFTVGFRSVELVMEDDDSGRSFYFKVNGEPIYARGANWIPSDAFESRVDEPRLRRHFEQAHFNMLRVWGGGVYASDLIYELADDCKCSPERNLAIYFVDSGIPLSIPLLDRQYGFLIWEEAMFAGAAYPTLLPDFLPSVQEEIRQNLIRIGHHPSLAILGGNNEVEAFYGWSGISQYKSYIDSYASLFFDTVVATSKKLIWRPVVPSSPSNGNETRNDPIAVNPNDEHAGDMHFYDYFHPNIFDLRTLPKPRFLSEFGFQSWSSLGELKAVADDGMLQDTLFSDDFKTWPSHRQHLVSGNAYLKAYVEFMFGTENGESAGPIDMRAAEAYLSQIVQGMWLKLAVEHCRRLRPYNMGLLYWQANDIWPTVSWSTIEYSGRPKVAMTMAQSFYDLNEPTMFLNYSDSPPRFCGQAFAESCEVRVFSLLKQREVSPTLVLSPWELRCTRLDGVCGDGECVAFSSHRNYLILGSMAKFPASSISEFARATIRIQGGFISSEIVAPFVELECETVCEENHLLLLPSQPVWVDSPASVIPTCLALALVPNTHRSDARSSEIIAVISGLSDGGILVWSLRPSSLNAPNMSTPGKVFRSPAVHAGPITSIVVGGSIPAPVMEPGFWLTLFTTSVDRTIKQWHANLSQNDISVDSVVRTIYGNSSAVTCMALFPRSRNRHLVSGCSDGSLTLWTATRVPDAPAGHTLDAGLRYPAYERTSTLLWPSKGATSWVTSLAVQDGDTGTVFCGSSSGWVKVFELGSGEGPASPCRETRVFDSPIRRLVLSASSEGSPMNSGYTLFALSGSYSVVGLDPETLAKIFTLDVPHNVVPCSRSSRNLLPGRDSGCVMAWSGGEAMLLLGASQDGFCLYDTAKGCQVQCDTDGPPLGAMVDAAFLPASDGIPYLFTLNAAKPEVSVYSITFSERYAQFGATSSADDSSRSVCYLTQIDDLRTGVDVGCGKAVDPQTFTCDPTCGGSQPRGPVEVTAMCYLGWCRAVACGMEDGRASLVPVGPGTRRVSQVSLTRGGAKPHTNSITAICAPRQGTILCGSYDGSVSCWGIVMGTEGAPTSAKFEGSLRAATTTSSCASDGSDGGLVAINRQPEEVLCLAAFEGTPDSTDDVVFSGGSAGSVLEYTFPAEGDATVREIAQCQGDSILLLECRSLPSRQLFALTSARTLLIIALESTEYREEPIQGHRICSIGVGSLLGNSVPTAAALVLEPEGGVLLYGDETGTVSACRIREEGRFKYSVENEGAGRTFAVRKDTTIIRAYQKVASGWLLFNKQPSDVRRAQSDIYGDGCAVGSPSLGAFDIAMVVFIITMSVTRENSEAEEPVPEVLLLDLGGITFPSPIGSLLAAANSIRDPGFPRRMVSSPLWKELECGFLTIPEFCEKFAKGKAEVREALLGWFETLRGMEPSPRMIVLLTELRLKYSGLKIGAVTNNFKHPTPSRPMRDLRGELLFDTIVESAVEGLAKGHQGGERLFKTALERLDYHGPSSAVLYLDDLKHNLAQPASLGIRTRHAITPEEAAETIRKIFRVPSYTIPPLSTPLPRFALDVSQGSSLQKYLASIGVLPKDIPDQARAFAWQFSFGQSNPTYLIGVVPGEPLKGGYTLQTILEENCAVLRKQPPGELLPSAHDVAREHTVISELGKEGCVPVPRTLGLCTDKAVCGTAFYVMKFVSGIVFTDPNLPGLQPWQRRKVYEDLMRTAAAIHNFPWDRSAPLTQRFRGDPSRYVSKQVERWSGQGIAVEEFKRLAKRLLDNVQISQKCPEFQTLVHGDFRLDNCIFDPHTFEVVAVLDWELSTCGNSLVDVASALSQYYGLYPGVAQLSPNFTELGIPTEQELLALYLRCREVESIPDGLMRYMEAFQCLRMAGILYGVLVRSKKGNASQQQHKQDGKDRSIFSLAYVTNLCNRGLELREGSSQRPLGDTVVFEDGCFSDSVSRLSSFDSDHAALYVHNEECVEGDDLYTELPFSHLPPVNSEELAEFDVALASEVLESIQVLCEEYERFYQARKRLRWLEAYLQRHREAASYFSASVEEDLCITRLRQKLEWLDSALERTRTDNIATDCDNGNDKWLHEQLSPEKKLWLKQNKDCEDELVNVIATRFRPCGHGVLAIHTPLMVVTHKYSVPVPFIPARSVSMYAFACDALDEPGVESIIIYGRGISEDSKDFWGYPVPRSKGARAELKTLCFIMEPIDGGKSTGFTMLAESDPKIHIPEKILAWLCKQYAKYIFHSIEKLSENFDDTEYPARIEQDREFYDFIETAGLNGGASYCKFDQNPPTCQGGDQTCGTIAICGPPVTVTPTEAVPTGDGTYEPACDTMCQSLNDEASYC</sequence>
<dbReference type="SUPFAM" id="SSF51445">
    <property type="entry name" value="(Trans)glycosidases"/>
    <property type="match status" value="1"/>
</dbReference>
<dbReference type="InterPro" id="IPR023393">
    <property type="entry name" value="START-like_dom_sf"/>
</dbReference>
<dbReference type="Gene3D" id="3.20.20.80">
    <property type="entry name" value="Glycosidases"/>
    <property type="match status" value="1"/>
</dbReference>
<dbReference type="SUPFAM" id="SSF49303">
    <property type="entry name" value="beta-Galactosidase/glucuronidase domain"/>
    <property type="match status" value="1"/>
</dbReference>
<dbReference type="Gene3D" id="3.30.530.20">
    <property type="match status" value="1"/>
</dbReference>
<evidence type="ECO:0000256" key="3">
    <source>
        <dbReference type="ARBA" id="ARBA00022801"/>
    </source>
</evidence>
<dbReference type="SUPFAM" id="SSF49785">
    <property type="entry name" value="Galactose-binding domain-like"/>
    <property type="match status" value="1"/>
</dbReference>
<evidence type="ECO:0000256" key="4">
    <source>
        <dbReference type="ARBA" id="ARBA00023295"/>
    </source>
</evidence>
<feature type="non-terminal residue" evidence="9">
    <location>
        <position position="2683"/>
    </location>
</feature>
<feature type="domain" description="Aminoglycoside phosphotransferase" evidence="7">
    <location>
        <begin position="1959"/>
        <end position="2165"/>
    </location>
</feature>
<dbReference type="Pfam" id="PF00400">
    <property type="entry name" value="WD40"/>
    <property type="match status" value="2"/>
</dbReference>
<evidence type="ECO:0000313" key="10">
    <source>
        <dbReference type="Proteomes" id="UP000572268"/>
    </source>
</evidence>
<dbReference type="EC" id="3.2.1.25" evidence="2"/>
<dbReference type="Pfam" id="PF01636">
    <property type="entry name" value="APH"/>
    <property type="match status" value="1"/>
</dbReference>
<dbReference type="Gene3D" id="2.60.120.260">
    <property type="entry name" value="Galactose-binding domain-like"/>
    <property type="match status" value="1"/>
</dbReference>
<evidence type="ECO:0000256" key="5">
    <source>
        <dbReference type="PROSITE-ProRule" id="PRU00221"/>
    </source>
</evidence>